<dbReference type="EMBL" id="JBBKAJ010000022">
    <property type="protein sequence ID" value="MEJ8637557.1"/>
    <property type="molecule type" value="Genomic_DNA"/>
</dbReference>
<evidence type="ECO:0000313" key="2">
    <source>
        <dbReference type="Proteomes" id="UP001377168"/>
    </source>
</evidence>
<sequence length="252" mass="25788">MTSDVTPDPAPETVVVPELYVGYPGVAFGGFVAGLLAERSGAGTVRVDFRGPVPVGVPVPIAVTTGAGWALGPADMPLATARPAGPDDRRDDAPPAPGWDEAVAATEAFRAAPPPGMVDCFGCGLDRTPDRGLRQHCTPVPGRDVVACGWIPDPALADSDGLLPPELVWGALDCPGNWAGRLLGTQQAGAVTASLTATLLRPVAAAAPHVSYAWLREESGRKHTMGVALATAGGELCAVAEALWLDPRPRAA</sequence>
<proteinExistence type="predicted"/>
<reference evidence="1" key="1">
    <citation type="submission" date="2024-03" db="EMBL/GenBank/DDBJ databases">
        <title>Novel Streptomyces species of biotechnological and ecological value are a feature of Machair soil.</title>
        <authorList>
            <person name="Prole J.R."/>
            <person name="Goodfellow M."/>
            <person name="Allenby N."/>
            <person name="Ward A.C."/>
        </authorList>
    </citation>
    <scope>NUCLEOTIDE SEQUENCE</scope>
    <source>
        <strain evidence="1">MS2.AVA.5</strain>
    </source>
</reference>
<organism evidence="1 2">
    <name type="scientific">Streptomyces achmelvichensis</name>
    <dbReference type="NCBI Taxonomy" id="3134111"/>
    <lineage>
        <taxon>Bacteria</taxon>
        <taxon>Bacillati</taxon>
        <taxon>Actinomycetota</taxon>
        <taxon>Actinomycetes</taxon>
        <taxon>Kitasatosporales</taxon>
        <taxon>Streptomycetaceae</taxon>
        <taxon>Streptomyces</taxon>
    </lineage>
</organism>
<dbReference type="Proteomes" id="UP001377168">
    <property type="component" value="Unassembled WGS sequence"/>
</dbReference>
<keyword evidence="2" id="KW-1185">Reference proteome</keyword>
<accession>A0ACC6Q302</accession>
<evidence type="ECO:0000313" key="1">
    <source>
        <dbReference type="EMBL" id="MEJ8637557.1"/>
    </source>
</evidence>
<comment type="caution">
    <text evidence="1">The sequence shown here is derived from an EMBL/GenBank/DDBJ whole genome shotgun (WGS) entry which is preliminary data.</text>
</comment>
<name>A0ACC6Q302_9ACTN</name>
<protein>
    <submittedName>
        <fullName evidence="1">Uncharacterized protein</fullName>
    </submittedName>
</protein>
<gene>
    <name evidence="1" type="ORF">WKI67_29750</name>
</gene>